<dbReference type="InterPro" id="IPR043769">
    <property type="entry name" value="DUF5715"/>
</dbReference>
<feature type="compositionally biased region" description="Low complexity" evidence="1">
    <location>
        <begin position="199"/>
        <end position="211"/>
    </location>
</feature>
<feature type="domain" description="LysM" evidence="3">
    <location>
        <begin position="210"/>
        <end position="253"/>
    </location>
</feature>
<dbReference type="RefSeq" id="WP_170034538.1">
    <property type="nucleotide sequence ID" value="NZ_JABDTL010000001.1"/>
</dbReference>
<sequence length="256" mass="28740">MHIHRITAVLLAAAALAAGPARAQSLQGSPASIERMYRQARAHDLTFYRTASGVRGAARDGDLVRLSGNEDYRLSGVSQPYALAITRTFVQRLAEQYHDECDERLVITSAVRPRSVRLVNSTELTVHPTGMAVDIRRPAARRCLAWLRNRLSYLEGEGVLEATEERRPPHFHVAVFPGPYRRYIGRDESGPSTERRTAARPAAPARPRSSTYRVREGDSLWTIARRHNLTVERLRTVNDMRSTRIVAGQVLIIPTR</sequence>
<dbReference type="AlphaFoldDB" id="A0A841GY56"/>
<comment type="caution">
    <text evidence="4">The sequence shown here is derived from an EMBL/GenBank/DDBJ whole genome shotgun (WGS) entry which is preliminary data.</text>
</comment>
<dbReference type="Pfam" id="PF18979">
    <property type="entry name" value="DUF5715"/>
    <property type="match status" value="1"/>
</dbReference>
<dbReference type="GO" id="GO:0008932">
    <property type="term" value="F:lytic endotransglycosylase activity"/>
    <property type="evidence" value="ECO:0007669"/>
    <property type="project" value="TreeGrafter"/>
</dbReference>
<protein>
    <recommendedName>
        <fullName evidence="3">LysM domain-containing protein</fullName>
    </recommendedName>
</protein>
<dbReference type="Proteomes" id="UP000582837">
    <property type="component" value="Unassembled WGS sequence"/>
</dbReference>
<dbReference type="PANTHER" id="PTHR33734:SF22">
    <property type="entry name" value="MEMBRANE-BOUND LYTIC MUREIN TRANSGLYCOSYLASE D"/>
    <property type="match status" value="1"/>
</dbReference>
<dbReference type="PROSITE" id="PS51782">
    <property type="entry name" value="LYSM"/>
    <property type="match status" value="1"/>
</dbReference>
<keyword evidence="5" id="KW-1185">Reference proteome</keyword>
<feature type="region of interest" description="Disordered" evidence="1">
    <location>
        <begin position="184"/>
        <end position="211"/>
    </location>
</feature>
<organism evidence="4 5">
    <name type="scientific">Longimicrobium terrae</name>
    <dbReference type="NCBI Taxonomy" id="1639882"/>
    <lineage>
        <taxon>Bacteria</taxon>
        <taxon>Pseudomonadati</taxon>
        <taxon>Gemmatimonadota</taxon>
        <taxon>Longimicrobiia</taxon>
        <taxon>Longimicrobiales</taxon>
        <taxon>Longimicrobiaceae</taxon>
        <taxon>Longimicrobium</taxon>
    </lineage>
</organism>
<proteinExistence type="predicted"/>
<evidence type="ECO:0000313" key="4">
    <source>
        <dbReference type="EMBL" id="MBB6070677.1"/>
    </source>
</evidence>
<reference evidence="4 5" key="1">
    <citation type="submission" date="2020-08" db="EMBL/GenBank/DDBJ databases">
        <title>Genomic Encyclopedia of Type Strains, Phase IV (KMG-IV): sequencing the most valuable type-strain genomes for metagenomic binning, comparative biology and taxonomic classification.</title>
        <authorList>
            <person name="Goeker M."/>
        </authorList>
    </citation>
    <scope>NUCLEOTIDE SEQUENCE [LARGE SCALE GENOMIC DNA]</scope>
    <source>
        <strain evidence="4 5">DSM 29007</strain>
    </source>
</reference>
<dbReference type="InterPro" id="IPR018392">
    <property type="entry name" value="LysM"/>
</dbReference>
<dbReference type="CDD" id="cd00118">
    <property type="entry name" value="LysM"/>
    <property type="match status" value="1"/>
</dbReference>
<dbReference type="PANTHER" id="PTHR33734">
    <property type="entry name" value="LYSM DOMAIN-CONTAINING GPI-ANCHORED PROTEIN 2"/>
    <property type="match status" value="1"/>
</dbReference>
<dbReference type="InterPro" id="IPR036779">
    <property type="entry name" value="LysM_dom_sf"/>
</dbReference>
<dbReference type="SMART" id="SM00257">
    <property type="entry name" value="LysM"/>
    <property type="match status" value="1"/>
</dbReference>
<evidence type="ECO:0000313" key="5">
    <source>
        <dbReference type="Proteomes" id="UP000582837"/>
    </source>
</evidence>
<accession>A0A841GY56</accession>
<dbReference type="EMBL" id="JACHIA010000005">
    <property type="protein sequence ID" value="MBB6070677.1"/>
    <property type="molecule type" value="Genomic_DNA"/>
</dbReference>
<name>A0A841GY56_9BACT</name>
<feature type="compositionally biased region" description="Basic and acidic residues" evidence="1">
    <location>
        <begin position="184"/>
        <end position="197"/>
    </location>
</feature>
<keyword evidence="2" id="KW-0732">Signal</keyword>
<evidence type="ECO:0000259" key="3">
    <source>
        <dbReference type="PROSITE" id="PS51782"/>
    </source>
</evidence>
<evidence type="ECO:0000256" key="2">
    <source>
        <dbReference type="SAM" id="SignalP"/>
    </source>
</evidence>
<dbReference type="Gene3D" id="3.10.350.10">
    <property type="entry name" value="LysM domain"/>
    <property type="match status" value="1"/>
</dbReference>
<dbReference type="SUPFAM" id="SSF54106">
    <property type="entry name" value="LysM domain"/>
    <property type="match status" value="1"/>
</dbReference>
<feature type="chain" id="PRO_5032340168" description="LysM domain-containing protein" evidence="2">
    <location>
        <begin position="24"/>
        <end position="256"/>
    </location>
</feature>
<gene>
    <name evidence="4" type="ORF">HNQ61_002298</name>
</gene>
<feature type="signal peptide" evidence="2">
    <location>
        <begin position="1"/>
        <end position="23"/>
    </location>
</feature>
<evidence type="ECO:0000256" key="1">
    <source>
        <dbReference type="SAM" id="MobiDB-lite"/>
    </source>
</evidence>
<dbReference type="Pfam" id="PF01476">
    <property type="entry name" value="LysM"/>
    <property type="match status" value="1"/>
</dbReference>